<evidence type="ECO:0000256" key="2">
    <source>
        <dbReference type="SAM" id="SignalP"/>
    </source>
</evidence>
<feature type="region of interest" description="Disordered" evidence="1">
    <location>
        <begin position="41"/>
        <end position="66"/>
    </location>
</feature>
<comment type="caution">
    <text evidence="3">The sequence shown here is derived from an EMBL/GenBank/DDBJ whole genome shotgun (WGS) entry which is preliminary data.</text>
</comment>
<keyword evidence="2" id="KW-0732">Signal</keyword>
<dbReference type="AlphaFoldDB" id="A0A9P7Q3L5"/>
<name>A0A9P7Q3L5_9HYPO</name>
<evidence type="ECO:0000256" key="1">
    <source>
        <dbReference type="SAM" id="MobiDB-lite"/>
    </source>
</evidence>
<keyword evidence="4" id="KW-1185">Reference proteome</keyword>
<evidence type="ECO:0000313" key="3">
    <source>
        <dbReference type="EMBL" id="KAG6117780.1"/>
    </source>
</evidence>
<evidence type="ECO:0000313" key="4">
    <source>
        <dbReference type="Proteomes" id="UP000732380"/>
    </source>
</evidence>
<dbReference type="Proteomes" id="UP000732380">
    <property type="component" value="Unassembled WGS sequence"/>
</dbReference>
<protein>
    <submittedName>
        <fullName evidence="3">Uncharacterized protein</fullName>
    </submittedName>
</protein>
<feature type="chain" id="PRO_5040198371" evidence="2">
    <location>
        <begin position="20"/>
        <end position="90"/>
    </location>
</feature>
<reference evidence="3 4" key="1">
    <citation type="journal article" date="2020" name="bioRxiv">
        <title>Whole genome comparisons of ergot fungi reveals the divergence and evolution of species within the genus Claviceps are the result of varying mechanisms driving genome evolution and host range expansion.</title>
        <authorList>
            <person name="Wyka S.A."/>
            <person name="Mondo S.J."/>
            <person name="Liu M."/>
            <person name="Dettman J."/>
            <person name="Nalam V."/>
            <person name="Broders K.D."/>
        </authorList>
    </citation>
    <scope>NUCLEOTIDE SEQUENCE [LARGE SCALE GENOMIC DNA]</scope>
    <source>
        <strain evidence="3 4">LM576</strain>
    </source>
</reference>
<accession>A0A9P7Q3L5</accession>
<sequence>MKFLSLIYVFGAMVSPIIAHTDPNVKGAVDAIHQDMSGAPTEMLARRPMPPRVSGPDSEGTGREGGFRSLHQTAFATPENHINFTFLLVG</sequence>
<dbReference type="EMBL" id="SRQM01000126">
    <property type="protein sequence ID" value="KAG6117780.1"/>
    <property type="molecule type" value="Genomic_DNA"/>
</dbReference>
<gene>
    <name evidence="3" type="ORF">E4U13_000790</name>
</gene>
<proteinExistence type="predicted"/>
<organism evidence="3 4">
    <name type="scientific">Claviceps humidiphila</name>
    <dbReference type="NCBI Taxonomy" id="1294629"/>
    <lineage>
        <taxon>Eukaryota</taxon>
        <taxon>Fungi</taxon>
        <taxon>Dikarya</taxon>
        <taxon>Ascomycota</taxon>
        <taxon>Pezizomycotina</taxon>
        <taxon>Sordariomycetes</taxon>
        <taxon>Hypocreomycetidae</taxon>
        <taxon>Hypocreales</taxon>
        <taxon>Clavicipitaceae</taxon>
        <taxon>Claviceps</taxon>
    </lineage>
</organism>
<feature type="signal peptide" evidence="2">
    <location>
        <begin position="1"/>
        <end position="19"/>
    </location>
</feature>